<feature type="compositionally biased region" description="Low complexity" evidence="1">
    <location>
        <begin position="42"/>
        <end position="58"/>
    </location>
</feature>
<feature type="region of interest" description="Disordered" evidence="1">
    <location>
        <begin position="1"/>
        <end position="63"/>
    </location>
</feature>
<dbReference type="EMBL" id="JWZX01003134">
    <property type="protein sequence ID" value="KOO24026.1"/>
    <property type="molecule type" value="Genomic_DNA"/>
</dbReference>
<dbReference type="AlphaFoldDB" id="A0A0M0JBT1"/>
<evidence type="ECO:0000313" key="3">
    <source>
        <dbReference type="Proteomes" id="UP000037460"/>
    </source>
</evidence>
<feature type="compositionally biased region" description="Pro residues" evidence="1">
    <location>
        <begin position="31"/>
        <end position="41"/>
    </location>
</feature>
<reference evidence="3" key="1">
    <citation type="journal article" date="2015" name="PLoS Genet.">
        <title>Genome Sequence and Transcriptome Analyses of Chrysochromulina tobin: Metabolic Tools for Enhanced Algal Fitness in the Prominent Order Prymnesiales (Haptophyceae).</title>
        <authorList>
            <person name="Hovde B.T."/>
            <person name="Deodato C.R."/>
            <person name="Hunsperger H.M."/>
            <person name="Ryken S.A."/>
            <person name="Yost W."/>
            <person name="Jha R.K."/>
            <person name="Patterson J."/>
            <person name="Monnat R.J. Jr."/>
            <person name="Barlow S.B."/>
            <person name="Starkenburg S.R."/>
            <person name="Cattolico R.A."/>
        </authorList>
    </citation>
    <scope>NUCLEOTIDE SEQUENCE</scope>
    <source>
        <strain evidence="3">CCMP291</strain>
    </source>
</reference>
<evidence type="ECO:0000313" key="2">
    <source>
        <dbReference type="EMBL" id="KOO24026.1"/>
    </source>
</evidence>
<evidence type="ECO:0000256" key="1">
    <source>
        <dbReference type="SAM" id="MobiDB-lite"/>
    </source>
</evidence>
<name>A0A0M0JBT1_9EUKA</name>
<keyword evidence="3" id="KW-1185">Reference proteome</keyword>
<proteinExistence type="predicted"/>
<organism evidence="2 3">
    <name type="scientific">Chrysochromulina tobinii</name>
    <dbReference type="NCBI Taxonomy" id="1460289"/>
    <lineage>
        <taxon>Eukaryota</taxon>
        <taxon>Haptista</taxon>
        <taxon>Haptophyta</taxon>
        <taxon>Prymnesiophyceae</taxon>
        <taxon>Prymnesiales</taxon>
        <taxon>Chrysochromulinaceae</taxon>
        <taxon>Chrysochromulina</taxon>
    </lineage>
</organism>
<sequence>MPAKKASQTASHTKKAAPPPKKSPPKKSPPKAAPPPPPAPVAKPAAKGKGKAAPPAKTIAKKPLKLVKIPTSALAERAKSKGRAIKAAAPFEHPDAEKVPQPRKSPPKKAAPPANEAVKEALKKVSTILAECIKSL</sequence>
<feature type="compositionally biased region" description="Polar residues" evidence="1">
    <location>
        <begin position="1"/>
        <end position="11"/>
    </location>
</feature>
<gene>
    <name evidence="2" type="ORF">Ctob_001578</name>
</gene>
<accession>A0A0M0JBT1</accession>
<feature type="region of interest" description="Disordered" evidence="1">
    <location>
        <begin position="75"/>
        <end position="115"/>
    </location>
</feature>
<dbReference type="Proteomes" id="UP000037460">
    <property type="component" value="Unassembled WGS sequence"/>
</dbReference>
<comment type="caution">
    <text evidence="2">The sequence shown here is derived from an EMBL/GenBank/DDBJ whole genome shotgun (WGS) entry which is preliminary data.</text>
</comment>
<protein>
    <submittedName>
        <fullName evidence="2">Uncharacterized protein</fullName>
    </submittedName>
</protein>